<feature type="signal peptide" evidence="1">
    <location>
        <begin position="1"/>
        <end position="22"/>
    </location>
</feature>
<dbReference type="RefSeq" id="WP_015046733.1">
    <property type="nucleotide sequence ID" value="NC_018868.3"/>
</dbReference>
<accession>K4KK03</accession>
<dbReference type="InterPro" id="IPR037523">
    <property type="entry name" value="VOC_core"/>
</dbReference>
<dbReference type="KEGG" id="saga:M5M_06825"/>
<gene>
    <name evidence="3" type="ordered locus">M5M_06825</name>
</gene>
<dbReference type="SUPFAM" id="SSF54593">
    <property type="entry name" value="Glyoxalase/Bleomycin resistance protein/Dihydroxybiphenyl dioxygenase"/>
    <property type="match status" value="2"/>
</dbReference>
<evidence type="ECO:0000313" key="3">
    <source>
        <dbReference type="EMBL" id="AFU98560.1"/>
    </source>
</evidence>
<dbReference type="PROSITE" id="PS51257">
    <property type="entry name" value="PROKAR_LIPOPROTEIN"/>
    <property type="match status" value="1"/>
</dbReference>
<dbReference type="InterPro" id="IPR029068">
    <property type="entry name" value="Glyas_Bleomycin-R_OHBP_Dase"/>
</dbReference>
<dbReference type="Gene3D" id="3.10.180.10">
    <property type="entry name" value="2,3-Dihydroxybiphenyl 1,2-Dioxygenase, domain 1"/>
    <property type="match status" value="2"/>
</dbReference>
<protein>
    <submittedName>
        <fullName evidence="3">Glyoxalase</fullName>
    </submittedName>
</protein>
<evidence type="ECO:0000259" key="2">
    <source>
        <dbReference type="PROSITE" id="PS51819"/>
    </source>
</evidence>
<keyword evidence="1" id="KW-0732">Signal</keyword>
<dbReference type="AlphaFoldDB" id="K4KK03"/>
<evidence type="ECO:0000313" key="4">
    <source>
        <dbReference type="Proteomes" id="UP000000466"/>
    </source>
</evidence>
<dbReference type="CDD" id="cd07247">
    <property type="entry name" value="SgaA_N_like"/>
    <property type="match status" value="2"/>
</dbReference>
<dbReference type="PROSITE" id="PS51819">
    <property type="entry name" value="VOC"/>
    <property type="match status" value="2"/>
</dbReference>
<organism evidence="3 4">
    <name type="scientific">Simiduia agarivorans (strain DSM 21679 / JCM 13881 / BCRC 17597 / SA1)</name>
    <dbReference type="NCBI Taxonomy" id="1117647"/>
    <lineage>
        <taxon>Bacteria</taxon>
        <taxon>Pseudomonadati</taxon>
        <taxon>Pseudomonadota</taxon>
        <taxon>Gammaproteobacteria</taxon>
        <taxon>Cellvibrionales</taxon>
        <taxon>Cellvibrionaceae</taxon>
        <taxon>Simiduia</taxon>
    </lineage>
</organism>
<name>K4KK03_SIMAS</name>
<dbReference type="Pfam" id="PF00903">
    <property type="entry name" value="Glyoxalase"/>
    <property type="match status" value="1"/>
</dbReference>
<feature type="chain" id="PRO_5003878224" evidence="1">
    <location>
        <begin position="23"/>
        <end position="305"/>
    </location>
</feature>
<reference evidence="3 4" key="1">
    <citation type="journal article" date="2013" name="Genome Announc.">
        <title>Complete genome sequence of Simiduia agarivorans SA1(T), a marine bacterium able to degrade a variety of polysaccharides.</title>
        <authorList>
            <person name="Lin S.Y."/>
            <person name="Shieh W.Y."/>
            <person name="Chen J.S."/>
            <person name="Tang S.L."/>
        </authorList>
    </citation>
    <scope>NUCLEOTIDE SEQUENCE [LARGE SCALE GENOMIC DNA]</scope>
    <source>
        <strain evidence="4">DSM 21679 / JCM 13881 / BCRC 17597 / SA1</strain>
    </source>
</reference>
<proteinExistence type="predicted"/>
<dbReference type="STRING" id="1117647.M5M_06825"/>
<dbReference type="InterPro" id="IPR041581">
    <property type="entry name" value="Glyoxalase_6"/>
</dbReference>
<dbReference type="PANTHER" id="PTHR33993">
    <property type="entry name" value="GLYOXALASE-RELATED"/>
    <property type="match status" value="1"/>
</dbReference>
<dbReference type="HOGENOM" id="CLU_069623_1_0_6"/>
<dbReference type="Proteomes" id="UP000000466">
    <property type="component" value="Chromosome"/>
</dbReference>
<sequence>MTGFLRTRFLALFAACAGLSLAACSQLTVKLPAIADSDQYRPGQVIWRDLLTRDMAGIKHFYGELFGWQFTPVAGALGDADYQLIEYQGQWIGGVVDTRGFKARDNLSQWINVFSTRDMADSVARVKAAGGTLVGGPRQVGERGELALVQDPQGAHFALLQTRQGDTVARPHQPGYFLWQELWNQDGNGDFYQTLFGATKQQATLNGGSFDYFAVDDKPAFAVLSSPLEGLPSTWVSYLQVEDVGATLARVESLGGRILVPAQNNPAGGQLAVILDPSGAGLVIQTWAHTTADATHTLNASGVTP</sequence>
<dbReference type="Pfam" id="PF18029">
    <property type="entry name" value="Glyoxalase_6"/>
    <property type="match status" value="1"/>
</dbReference>
<evidence type="ECO:0000256" key="1">
    <source>
        <dbReference type="SAM" id="SignalP"/>
    </source>
</evidence>
<dbReference type="InterPro" id="IPR052164">
    <property type="entry name" value="Anthracycline_SecMetBiosynth"/>
</dbReference>
<dbReference type="PANTHER" id="PTHR33993:SF14">
    <property type="entry name" value="GB|AAF24581.1"/>
    <property type="match status" value="1"/>
</dbReference>
<dbReference type="InterPro" id="IPR004360">
    <property type="entry name" value="Glyas_Fos-R_dOase_dom"/>
</dbReference>
<dbReference type="OrthoDB" id="9793039at2"/>
<keyword evidence="4" id="KW-1185">Reference proteome</keyword>
<feature type="domain" description="VOC" evidence="2">
    <location>
        <begin position="41"/>
        <end position="162"/>
    </location>
</feature>
<dbReference type="EMBL" id="CP003746">
    <property type="protein sequence ID" value="AFU98560.1"/>
    <property type="molecule type" value="Genomic_DNA"/>
</dbReference>
<dbReference type="eggNOG" id="COG3324">
    <property type="taxonomic scope" value="Bacteria"/>
</dbReference>
<feature type="domain" description="VOC" evidence="2">
    <location>
        <begin position="173"/>
        <end position="287"/>
    </location>
</feature>